<keyword evidence="9" id="KW-1185">Reference proteome</keyword>
<evidence type="ECO:0000256" key="5">
    <source>
        <dbReference type="ARBA" id="ARBA00023049"/>
    </source>
</evidence>
<comment type="caution">
    <text evidence="8">The sequence shown here is derived from an EMBL/GenBank/DDBJ whole genome shotgun (WGS) entry which is preliminary data.</text>
</comment>
<evidence type="ECO:0000256" key="4">
    <source>
        <dbReference type="ARBA" id="ARBA00022833"/>
    </source>
</evidence>
<dbReference type="GO" id="GO:0016020">
    <property type="term" value="C:membrane"/>
    <property type="evidence" value="ECO:0007669"/>
    <property type="project" value="TreeGrafter"/>
</dbReference>
<keyword evidence="2" id="KW-0479">Metal-binding</keyword>
<name>A0AA88VIZ3_9ASTE</name>
<dbReference type="GO" id="GO:0004222">
    <property type="term" value="F:metalloendopeptidase activity"/>
    <property type="evidence" value="ECO:0007669"/>
    <property type="project" value="InterPro"/>
</dbReference>
<dbReference type="Proteomes" id="UP001188597">
    <property type="component" value="Unassembled WGS sequence"/>
</dbReference>
<dbReference type="EMBL" id="JAVXUP010001622">
    <property type="protein sequence ID" value="KAK3009685.1"/>
    <property type="molecule type" value="Genomic_DNA"/>
</dbReference>
<dbReference type="InterPro" id="IPR001915">
    <property type="entry name" value="Peptidase_M48"/>
</dbReference>
<evidence type="ECO:0000259" key="7">
    <source>
        <dbReference type="Pfam" id="PF01435"/>
    </source>
</evidence>
<dbReference type="GO" id="GO:0046872">
    <property type="term" value="F:metal ion binding"/>
    <property type="evidence" value="ECO:0007669"/>
    <property type="project" value="UniProtKB-KW"/>
</dbReference>
<accession>A0AA88VIZ3</accession>
<keyword evidence="5 6" id="KW-0482">Metalloprotease</keyword>
<dbReference type="GO" id="GO:0051603">
    <property type="term" value="P:proteolysis involved in protein catabolic process"/>
    <property type="evidence" value="ECO:0007669"/>
    <property type="project" value="TreeGrafter"/>
</dbReference>
<feature type="domain" description="Peptidase M48" evidence="7">
    <location>
        <begin position="92"/>
        <end position="151"/>
    </location>
</feature>
<evidence type="ECO:0000256" key="3">
    <source>
        <dbReference type="ARBA" id="ARBA00022801"/>
    </source>
</evidence>
<dbReference type="AlphaFoldDB" id="A0AA88VIZ3"/>
<keyword evidence="3 6" id="KW-0378">Hydrolase</keyword>
<evidence type="ECO:0000256" key="2">
    <source>
        <dbReference type="ARBA" id="ARBA00022723"/>
    </source>
</evidence>
<keyword evidence="1 6" id="KW-0645">Protease</keyword>
<evidence type="ECO:0000313" key="9">
    <source>
        <dbReference type="Proteomes" id="UP001188597"/>
    </source>
</evidence>
<sequence length="175" mass="19760">MASKSQPREVYGLYKDESPTLCPRCLSERESLNEPHGQTANNLKWATYEKLSSAREILGGHGAARHLSEKLMTSVWISALVGDFIKPLVEEFVECYLSPRRELEADYIGLMIMASARYDPRVALTFYKLLLEKSYSSTHPSGCRRSEMLNGPEDFKDLKGMSLTFENMLCPTILG</sequence>
<evidence type="ECO:0000313" key="8">
    <source>
        <dbReference type="EMBL" id="KAK3009685.1"/>
    </source>
</evidence>
<dbReference type="InterPro" id="IPR051156">
    <property type="entry name" value="Mito/Outer_Membr_Metalloprot"/>
</dbReference>
<proteinExistence type="inferred from homology"/>
<evidence type="ECO:0000256" key="6">
    <source>
        <dbReference type="RuleBase" id="RU003983"/>
    </source>
</evidence>
<keyword evidence="4 6" id="KW-0862">Zinc</keyword>
<comment type="similarity">
    <text evidence="6">Belongs to the peptidase M48 family.</text>
</comment>
<dbReference type="PANTHER" id="PTHR22726:SF1">
    <property type="entry name" value="METALLOENDOPEPTIDASE OMA1, MITOCHONDRIAL"/>
    <property type="match status" value="1"/>
</dbReference>
<organism evidence="8 9">
    <name type="scientific">Escallonia herrerae</name>
    <dbReference type="NCBI Taxonomy" id="1293975"/>
    <lineage>
        <taxon>Eukaryota</taxon>
        <taxon>Viridiplantae</taxon>
        <taxon>Streptophyta</taxon>
        <taxon>Embryophyta</taxon>
        <taxon>Tracheophyta</taxon>
        <taxon>Spermatophyta</taxon>
        <taxon>Magnoliopsida</taxon>
        <taxon>eudicotyledons</taxon>
        <taxon>Gunneridae</taxon>
        <taxon>Pentapetalae</taxon>
        <taxon>asterids</taxon>
        <taxon>campanulids</taxon>
        <taxon>Escalloniales</taxon>
        <taxon>Escalloniaceae</taxon>
        <taxon>Escallonia</taxon>
    </lineage>
</organism>
<protein>
    <recommendedName>
        <fullName evidence="7">Peptidase M48 domain-containing protein</fullName>
    </recommendedName>
</protein>
<reference evidence="8" key="1">
    <citation type="submission" date="2022-12" db="EMBL/GenBank/DDBJ databases">
        <title>Draft genome assemblies for two species of Escallonia (Escalloniales).</title>
        <authorList>
            <person name="Chanderbali A."/>
            <person name="Dervinis C."/>
            <person name="Anghel I."/>
            <person name="Soltis D."/>
            <person name="Soltis P."/>
            <person name="Zapata F."/>
        </authorList>
    </citation>
    <scope>NUCLEOTIDE SEQUENCE</scope>
    <source>
        <strain evidence="8">UCBG64.0493</strain>
        <tissue evidence="8">Leaf</tissue>
    </source>
</reference>
<evidence type="ECO:0000256" key="1">
    <source>
        <dbReference type="ARBA" id="ARBA00022670"/>
    </source>
</evidence>
<dbReference type="Pfam" id="PF01435">
    <property type="entry name" value="Peptidase_M48"/>
    <property type="match status" value="1"/>
</dbReference>
<gene>
    <name evidence="8" type="ORF">RJ639_013674</name>
</gene>
<comment type="cofactor">
    <cofactor evidence="6">
        <name>Zn(2+)</name>
        <dbReference type="ChEBI" id="CHEBI:29105"/>
    </cofactor>
    <text evidence="6">Binds 1 zinc ion per subunit.</text>
</comment>
<dbReference type="PANTHER" id="PTHR22726">
    <property type="entry name" value="METALLOENDOPEPTIDASE OMA1"/>
    <property type="match status" value="1"/>
</dbReference>